<keyword evidence="6 7" id="KW-0067">ATP-binding</keyword>
<feature type="binding site" evidence="7">
    <location>
        <position position="59"/>
    </location>
    <ligand>
        <name>ATP</name>
        <dbReference type="ChEBI" id="CHEBI:30616"/>
    </ligand>
</feature>
<evidence type="ECO:0000256" key="2">
    <source>
        <dbReference type="ARBA" id="ARBA00022527"/>
    </source>
</evidence>
<feature type="domain" description="Protein kinase" evidence="9">
    <location>
        <begin position="30"/>
        <end position="300"/>
    </location>
</feature>
<dbReference type="InterPro" id="IPR000719">
    <property type="entry name" value="Prot_kinase_dom"/>
</dbReference>
<proteinExistence type="predicted"/>
<dbReference type="Proteomes" id="UP000291591">
    <property type="component" value="Unassembled WGS sequence"/>
</dbReference>
<evidence type="ECO:0000256" key="1">
    <source>
        <dbReference type="ARBA" id="ARBA00012513"/>
    </source>
</evidence>
<organism evidence="10 11">
    <name type="scientific">Pseudonocardia sediminis</name>
    <dbReference type="NCBI Taxonomy" id="1397368"/>
    <lineage>
        <taxon>Bacteria</taxon>
        <taxon>Bacillati</taxon>
        <taxon>Actinomycetota</taxon>
        <taxon>Actinomycetes</taxon>
        <taxon>Pseudonocardiales</taxon>
        <taxon>Pseudonocardiaceae</taxon>
        <taxon>Pseudonocardia</taxon>
    </lineage>
</organism>
<dbReference type="SUPFAM" id="SSF56112">
    <property type="entry name" value="Protein kinase-like (PK-like)"/>
    <property type="match status" value="1"/>
</dbReference>
<evidence type="ECO:0000313" key="10">
    <source>
        <dbReference type="EMBL" id="RZT88050.1"/>
    </source>
</evidence>
<keyword evidence="3" id="KW-0808">Transferase</keyword>
<dbReference type="SMART" id="SM00220">
    <property type="entry name" value="S_TKc"/>
    <property type="match status" value="1"/>
</dbReference>
<dbReference type="Gene3D" id="3.30.200.20">
    <property type="entry name" value="Phosphorylase Kinase, domain 1"/>
    <property type="match status" value="1"/>
</dbReference>
<feature type="compositionally biased region" description="Pro residues" evidence="8">
    <location>
        <begin position="7"/>
        <end position="18"/>
    </location>
</feature>
<evidence type="ECO:0000256" key="4">
    <source>
        <dbReference type="ARBA" id="ARBA00022741"/>
    </source>
</evidence>
<sequence>MTGPHGNGPPPGNGPPGTGPADDRVVADRYRVHERVGSGGMGVVYRATDTRLKREVALKQVLLSGFDDAEAGQARRRTLREAEIAARVHHPRIVSIFDVIDDADGPLLVLEYLPSRSLGAVVAELGVLTPGVAARIGAQVAEALAAAHAAAIVHRDVKPGNVLVSPGDPVGSAKLADFGISHIPGSQTLIPTGIGTPAYFAPEVARGGDPTPAADVYALGATLAAVTQGAPPFGWSGENPLELIRRISAEEVPEPTIGGPLGELVSCMTDTDPARRPSAADAVQQLWALADRPEPVHPAVTPAGTAGGTAPAPGAPRPDGTDPRGDGSGPTPPHSEPTYLPSDGSRPWYRRPTVLAAVAVVLALAVVAGTVLIRGSGQQPETPAASGPPSLPASVGTVLIGDERTADPCLIDPAALSSFGKPTLIPDYGNLAGCSVDLTQRGSDSYDVPVRWRPSASDPPEGEQQRIGDLLVVRRPPTDDVSCERYVLLTDGTQADISVAFTGDQAPIAAPCTVADAAVASAVTTLAQRGVPRRPAPQDPLGSADACTLIRPEDLSFLPPDRRTDTYRGFAGWSCDWSDGRDPELGITLTFDRYAPPSETGRPVPGAPAFVREQDDDSCNGEIPRRQFLGVDGKPRAEELRVKVEGTGTTEQKCAIAARLVTAANGRL</sequence>
<keyword evidence="2 10" id="KW-0723">Serine/threonine-protein kinase</keyword>
<dbReference type="CDD" id="cd14014">
    <property type="entry name" value="STKc_PknB_like"/>
    <property type="match status" value="1"/>
</dbReference>
<evidence type="ECO:0000256" key="7">
    <source>
        <dbReference type="PROSITE-ProRule" id="PRU10141"/>
    </source>
</evidence>
<evidence type="ECO:0000259" key="9">
    <source>
        <dbReference type="PROSITE" id="PS50011"/>
    </source>
</evidence>
<dbReference type="EC" id="2.7.11.1" evidence="1"/>
<reference evidence="10 11" key="1">
    <citation type="submission" date="2019-02" db="EMBL/GenBank/DDBJ databases">
        <title>Sequencing the genomes of 1000 actinobacteria strains.</title>
        <authorList>
            <person name="Klenk H.-P."/>
        </authorList>
    </citation>
    <scope>NUCLEOTIDE SEQUENCE [LARGE SCALE GENOMIC DNA]</scope>
    <source>
        <strain evidence="10 11">DSM 45779</strain>
    </source>
</reference>
<keyword evidence="5 10" id="KW-0418">Kinase</keyword>
<dbReference type="InterPro" id="IPR008271">
    <property type="entry name" value="Ser/Thr_kinase_AS"/>
</dbReference>
<dbReference type="GO" id="GO:0005524">
    <property type="term" value="F:ATP binding"/>
    <property type="evidence" value="ECO:0007669"/>
    <property type="project" value="UniProtKB-UniRule"/>
</dbReference>
<comment type="caution">
    <text evidence="10">The sequence shown here is derived from an EMBL/GenBank/DDBJ whole genome shotgun (WGS) entry which is preliminary data.</text>
</comment>
<accession>A0A4V2FRC1</accession>
<dbReference type="EMBL" id="SHKL01000001">
    <property type="protein sequence ID" value="RZT88050.1"/>
    <property type="molecule type" value="Genomic_DNA"/>
</dbReference>
<keyword evidence="11" id="KW-1185">Reference proteome</keyword>
<evidence type="ECO:0000256" key="8">
    <source>
        <dbReference type="SAM" id="MobiDB-lite"/>
    </source>
</evidence>
<evidence type="ECO:0000256" key="3">
    <source>
        <dbReference type="ARBA" id="ARBA00022679"/>
    </source>
</evidence>
<dbReference type="AlphaFoldDB" id="A0A4V2FRC1"/>
<dbReference type="PANTHER" id="PTHR43289:SF6">
    <property type="entry name" value="SERINE_THREONINE-PROTEIN KINASE NEKL-3"/>
    <property type="match status" value="1"/>
</dbReference>
<gene>
    <name evidence="10" type="ORF">EV383_4984</name>
</gene>
<dbReference type="Gene3D" id="1.10.510.10">
    <property type="entry name" value="Transferase(Phosphotransferase) domain 1"/>
    <property type="match status" value="1"/>
</dbReference>
<keyword evidence="4 7" id="KW-0547">Nucleotide-binding</keyword>
<feature type="region of interest" description="Disordered" evidence="8">
    <location>
        <begin position="1"/>
        <end position="23"/>
    </location>
</feature>
<dbReference type="PROSITE" id="PS50011">
    <property type="entry name" value="PROTEIN_KINASE_DOM"/>
    <property type="match status" value="1"/>
</dbReference>
<dbReference type="GO" id="GO:0004674">
    <property type="term" value="F:protein serine/threonine kinase activity"/>
    <property type="evidence" value="ECO:0007669"/>
    <property type="project" value="UniProtKB-KW"/>
</dbReference>
<evidence type="ECO:0000256" key="5">
    <source>
        <dbReference type="ARBA" id="ARBA00022777"/>
    </source>
</evidence>
<dbReference type="OrthoDB" id="9762169at2"/>
<dbReference type="RefSeq" id="WP_130292112.1">
    <property type="nucleotide sequence ID" value="NZ_SHKL01000001.1"/>
</dbReference>
<evidence type="ECO:0000313" key="11">
    <source>
        <dbReference type="Proteomes" id="UP000291591"/>
    </source>
</evidence>
<feature type="compositionally biased region" description="Low complexity" evidence="8">
    <location>
        <begin position="301"/>
        <end position="312"/>
    </location>
</feature>
<dbReference type="PANTHER" id="PTHR43289">
    <property type="entry name" value="MITOGEN-ACTIVATED PROTEIN KINASE KINASE KINASE 20-RELATED"/>
    <property type="match status" value="1"/>
</dbReference>
<feature type="region of interest" description="Disordered" evidence="8">
    <location>
        <begin position="291"/>
        <end position="345"/>
    </location>
</feature>
<dbReference type="InterPro" id="IPR017441">
    <property type="entry name" value="Protein_kinase_ATP_BS"/>
</dbReference>
<dbReference type="InterPro" id="IPR011009">
    <property type="entry name" value="Kinase-like_dom_sf"/>
</dbReference>
<dbReference type="Pfam" id="PF00069">
    <property type="entry name" value="Pkinase"/>
    <property type="match status" value="1"/>
</dbReference>
<evidence type="ECO:0000256" key="6">
    <source>
        <dbReference type="ARBA" id="ARBA00022840"/>
    </source>
</evidence>
<name>A0A4V2FRC1_PSEST</name>
<dbReference type="PROSITE" id="PS00108">
    <property type="entry name" value="PROTEIN_KINASE_ST"/>
    <property type="match status" value="1"/>
</dbReference>
<dbReference type="PROSITE" id="PS00107">
    <property type="entry name" value="PROTEIN_KINASE_ATP"/>
    <property type="match status" value="1"/>
</dbReference>
<protein>
    <recommendedName>
        <fullName evidence="1">non-specific serine/threonine protein kinase</fullName>
        <ecNumber evidence="1">2.7.11.1</ecNumber>
    </recommendedName>
</protein>